<proteinExistence type="inferred from homology"/>
<dbReference type="AlphaFoldDB" id="A0A4S4F219"/>
<accession>A0A4S4F219</accession>
<evidence type="ECO:0000313" key="7">
    <source>
        <dbReference type="Proteomes" id="UP000306102"/>
    </source>
</evidence>
<dbReference type="PANTHER" id="PTHR32227">
    <property type="entry name" value="GLUCAN ENDO-1,3-BETA-GLUCOSIDASE BG1-RELATED-RELATED"/>
    <property type="match status" value="1"/>
</dbReference>
<dbReference type="InterPro" id="IPR044965">
    <property type="entry name" value="Glyco_hydro_17_plant"/>
</dbReference>
<name>A0A4S4F219_CAMSN</name>
<evidence type="ECO:0000313" key="6">
    <source>
        <dbReference type="EMBL" id="THG23511.1"/>
    </source>
</evidence>
<dbReference type="GO" id="GO:0004553">
    <property type="term" value="F:hydrolase activity, hydrolyzing O-glycosyl compounds"/>
    <property type="evidence" value="ECO:0007669"/>
    <property type="project" value="InterPro"/>
</dbReference>
<gene>
    <name evidence="6" type="ORF">TEA_026360</name>
</gene>
<evidence type="ECO:0000256" key="4">
    <source>
        <dbReference type="RuleBase" id="RU004335"/>
    </source>
</evidence>
<keyword evidence="2" id="KW-0378">Hydrolase</keyword>
<dbReference type="InterPro" id="IPR017853">
    <property type="entry name" value="GH"/>
</dbReference>
<dbReference type="GO" id="GO:0005975">
    <property type="term" value="P:carbohydrate metabolic process"/>
    <property type="evidence" value="ECO:0007669"/>
    <property type="project" value="InterPro"/>
</dbReference>
<evidence type="ECO:0000256" key="5">
    <source>
        <dbReference type="SAM" id="SignalP"/>
    </source>
</evidence>
<keyword evidence="5" id="KW-0732">Signal</keyword>
<keyword evidence="3" id="KW-0326">Glycosidase</keyword>
<dbReference type="InterPro" id="IPR000490">
    <property type="entry name" value="Glyco_hydro_17"/>
</dbReference>
<dbReference type="Proteomes" id="UP000306102">
    <property type="component" value="Unassembled WGS sequence"/>
</dbReference>
<evidence type="ECO:0000256" key="3">
    <source>
        <dbReference type="ARBA" id="ARBA00023295"/>
    </source>
</evidence>
<comment type="similarity">
    <text evidence="1 4">Belongs to the glycosyl hydrolase 17 family.</text>
</comment>
<organism evidence="6 7">
    <name type="scientific">Camellia sinensis var. sinensis</name>
    <name type="common">China tea</name>
    <dbReference type="NCBI Taxonomy" id="542762"/>
    <lineage>
        <taxon>Eukaryota</taxon>
        <taxon>Viridiplantae</taxon>
        <taxon>Streptophyta</taxon>
        <taxon>Embryophyta</taxon>
        <taxon>Tracheophyta</taxon>
        <taxon>Spermatophyta</taxon>
        <taxon>Magnoliopsida</taxon>
        <taxon>eudicotyledons</taxon>
        <taxon>Gunneridae</taxon>
        <taxon>Pentapetalae</taxon>
        <taxon>asterids</taxon>
        <taxon>Ericales</taxon>
        <taxon>Theaceae</taxon>
        <taxon>Camellia</taxon>
    </lineage>
</organism>
<sequence>MGWFSMAVVLLVLVLSFYSLVHSVSGIGANWGTQATHPLPPDTVVRLLRDNGFQKIKLFDADYDALRALGKSGIEVMVGIPNDKLTSLAGSVKAAEKWVSKNISTHITTNNVNISQFGIVMLTINCFAVDNYDFIKKWKAE</sequence>
<dbReference type="STRING" id="542762.A0A4S4F219"/>
<evidence type="ECO:0008006" key="8">
    <source>
        <dbReference type="Google" id="ProtNLM"/>
    </source>
</evidence>
<dbReference type="SUPFAM" id="SSF51445">
    <property type="entry name" value="(Trans)glycosidases"/>
    <property type="match status" value="1"/>
</dbReference>
<reference evidence="6 7" key="1">
    <citation type="journal article" date="2018" name="Proc. Natl. Acad. Sci. U.S.A.">
        <title>Draft genome sequence of Camellia sinensis var. sinensis provides insights into the evolution of the tea genome and tea quality.</title>
        <authorList>
            <person name="Wei C."/>
            <person name="Yang H."/>
            <person name="Wang S."/>
            <person name="Zhao J."/>
            <person name="Liu C."/>
            <person name="Gao L."/>
            <person name="Xia E."/>
            <person name="Lu Y."/>
            <person name="Tai Y."/>
            <person name="She G."/>
            <person name="Sun J."/>
            <person name="Cao H."/>
            <person name="Tong W."/>
            <person name="Gao Q."/>
            <person name="Li Y."/>
            <person name="Deng W."/>
            <person name="Jiang X."/>
            <person name="Wang W."/>
            <person name="Chen Q."/>
            <person name="Zhang S."/>
            <person name="Li H."/>
            <person name="Wu J."/>
            <person name="Wang P."/>
            <person name="Li P."/>
            <person name="Shi C."/>
            <person name="Zheng F."/>
            <person name="Jian J."/>
            <person name="Huang B."/>
            <person name="Shan D."/>
            <person name="Shi M."/>
            <person name="Fang C."/>
            <person name="Yue Y."/>
            <person name="Li F."/>
            <person name="Li D."/>
            <person name="Wei S."/>
            <person name="Han B."/>
            <person name="Jiang C."/>
            <person name="Yin Y."/>
            <person name="Xia T."/>
            <person name="Zhang Z."/>
            <person name="Bennetzen J.L."/>
            <person name="Zhao S."/>
            <person name="Wan X."/>
        </authorList>
    </citation>
    <scope>NUCLEOTIDE SEQUENCE [LARGE SCALE GENOMIC DNA]</scope>
    <source>
        <strain evidence="7">cv. Shuchazao</strain>
        <tissue evidence="6">Leaf</tissue>
    </source>
</reference>
<feature type="signal peptide" evidence="5">
    <location>
        <begin position="1"/>
        <end position="23"/>
    </location>
</feature>
<keyword evidence="7" id="KW-1185">Reference proteome</keyword>
<comment type="caution">
    <text evidence="6">The sequence shown here is derived from an EMBL/GenBank/DDBJ whole genome shotgun (WGS) entry which is preliminary data.</text>
</comment>
<evidence type="ECO:0000256" key="1">
    <source>
        <dbReference type="ARBA" id="ARBA00008773"/>
    </source>
</evidence>
<dbReference type="Pfam" id="PF00332">
    <property type="entry name" value="Glyco_hydro_17"/>
    <property type="match status" value="1"/>
</dbReference>
<dbReference type="EMBL" id="SDRB02000263">
    <property type="protein sequence ID" value="THG23511.1"/>
    <property type="molecule type" value="Genomic_DNA"/>
</dbReference>
<dbReference type="Gene3D" id="3.20.20.80">
    <property type="entry name" value="Glycosidases"/>
    <property type="match status" value="1"/>
</dbReference>
<protein>
    <recommendedName>
        <fullName evidence="8">Glucan endo-1,3-beta-D-glucosidase</fullName>
    </recommendedName>
</protein>
<evidence type="ECO:0000256" key="2">
    <source>
        <dbReference type="ARBA" id="ARBA00022801"/>
    </source>
</evidence>
<feature type="chain" id="PRO_5020544096" description="Glucan endo-1,3-beta-D-glucosidase" evidence="5">
    <location>
        <begin position="24"/>
        <end position="141"/>
    </location>
</feature>